<dbReference type="InterPro" id="IPR051274">
    <property type="entry name" value="3-5_Exoribonuclease"/>
</dbReference>
<reference evidence="6" key="1">
    <citation type="submission" date="2022-11" db="UniProtKB">
        <authorList>
            <consortium name="WormBaseParasite"/>
        </authorList>
    </citation>
    <scope>IDENTIFICATION</scope>
</reference>
<proteinExistence type="predicted"/>
<evidence type="ECO:0000256" key="3">
    <source>
        <dbReference type="ARBA" id="ARBA00022839"/>
    </source>
</evidence>
<dbReference type="PANTHER" id="PTHR23044">
    <property type="entry name" value="3'-5' EXONUCLEASE ERI1-RELATED"/>
    <property type="match status" value="1"/>
</dbReference>
<keyword evidence="1" id="KW-0540">Nuclease</keyword>
<dbReference type="InterPro" id="IPR047201">
    <property type="entry name" value="ERI-1_3'hExo-like"/>
</dbReference>
<dbReference type="WBParaSite" id="nRc.2.0.1.t42800-RA">
    <property type="protein sequence ID" value="nRc.2.0.1.t42800-RA"/>
    <property type="gene ID" value="nRc.2.0.1.g42800"/>
</dbReference>
<dbReference type="Gene3D" id="3.30.420.10">
    <property type="entry name" value="Ribonuclease H-like superfamily/Ribonuclease H"/>
    <property type="match status" value="1"/>
</dbReference>
<organism evidence="5 6">
    <name type="scientific">Romanomermis culicivorax</name>
    <name type="common">Nematode worm</name>
    <dbReference type="NCBI Taxonomy" id="13658"/>
    <lineage>
        <taxon>Eukaryota</taxon>
        <taxon>Metazoa</taxon>
        <taxon>Ecdysozoa</taxon>
        <taxon>Nematoda</taxon>
        <taxon>Enoplea</taxon>
        <taxon>Dorylaimia</taxon>
        <taxon>Mermithida</taxon>
        <taxon>Mermithoidea</taxon>
        <taxon>Mermithidae</taxon>
        <taxon>Romanomermis</taxon>
    </lineage>
</organism>
<dbReference type="CDD" id="cd06133">
    <property type="entry name" value="ERI-1_3'hExo_like"/>
    <property type="match status" value="1"/>
</dbReference>
<evidence type="ECO:0000313" key="6">
    <source>
        <dbReference type="WBParaSite" id="nRc.2.0.1.t42800-RA"/>
    </source>
</evidence>
<evidence type="ECO:0000313" key="5">
    <source>
        <dbReference type="Proteomes" id="UP000887565"/>
    </source>
</evidence>
<feature type="domain" description="Exonuclease" evidence="4">
    <location>
        <begin position="30"/>
        <end position="117"/>
    </location>
</feature>
<dbReference type="SUPFAM" id="SSF53098">
    <property type="entry name" value="Ribonuclease H-like"/>
    <property type="match status" value="1"/>
</dbReference>
<evidence type="ECO:0000256" key="1">
    <source>
        <dbReference type="ARBA" id="ARBA00022722"/>
    </source>
</evidence>
<dbReference type="InterPro" id="IPR036397">
    <property type="entry name" value="RNaseH_sf"/>
</dbReference>
<dbReference type="InterPro" id="IPR013520">
    <property type="entry name" value="Ribonucl_H"/>
</dbReference>
<accession>A0A915KVH7</accession>
<sequence length="150" mass="17888">MNIRQSTNRHRHEYSLELEQVKQKFDYFLIVDFEATCDVRTKVDPQEIIEFPCLKLNTKTLEIDSTFHQFVKPEAHPILTPFCMELTGINQSMIEKQPNFLETLSLFQNWMTREGLVKNTKLEEEAPPYNYAFITCGEWDFKWLLHRLVV</sequence>
<evidence type="ECO:0000256" key="2">
    <source>
        <dbReference type="ARBA" id="ARBA00022801"/>
    </source>
</evidence>
<protein>
    <submittedName>
        <fullName evidence="6">Exonuclease domain-containing protein</fullName>
    </submittedName>
</protein>
<dbReference type="Pfam" id="PF00929">
    <property type="entry name" value="RNase_T"/>
    <property type="match status" value="1"/>
</dbReference>
<name>A0A915KVH7_ROMCU</name>
<evidence type="ECO:0000259" key="4">
    <source>
        <dbReference type="Pfam" id="PF00929"/>
    </source>
</evidence>
<dbReference type="GO" id="GO:0003676">
    <property type="term" value="F:nucleic acid binding"/>
    <property type="evidence" value="ECO:0007669"/>
    <property type="project" value="InterPro"/>
</dbReference>
<keyword evidence="3" id="KW-0269">Exonuclease</keyword>
<dbReference type="OMA" id="ATCEEGM"/>
<dbReference type="GO" id="GO:0000175">
    <property type="term" value="F:3'-5'-RNA exonuclease activity"/>
    <property type="evidence" value="ECO:0007669"/>
    <property type="project" value="InterPro"/>
</dbReference>
<keyword evidence="2" id="KW-0378">Hydrolase</keyword>
<dbReference type="Proteomes" id="UP000887565">
    <property type="component" value="Unplaced"/>
</dbReference>
<dbReference type="PANTHER" id="PTHR23044:SF61">
    <property type="entry name" value="3'-5' EXORIBONUCLEASE 1-RELATED"/>
    <property type="match status" value="1"/>
</dbReference>
<dbReference type="AlphaFoldDB" id="A0A915KVH7"/>
<keyword evidence="5" id="KW-1185">Reference proteome</keyword>
<dbReference type="InterPro" id="IPR012337">
    <property type="entry name" value="RNaseH-like_sf"/>
</dbReference>